<comment type="caution">
    <text evidence="2">The sequence shown here is derived from an EMBL/GenBank/DDBJ whole genome shotgun (WGS) entry which is preliminary data.</text>
</comment>
<evidence type="ECO:0000313" key="3">
    <source>
        <dbReference type="Proteomes" id="UP000248544"/>
    </source>
</evidence>
<dbReference type="EMBL" id="POUA01000064">
    <property type="protein sequence ID" value="PZG49846.1"/>
    <property type="molecule type" value="Genomic_DNA"/>
</dbReference>
<protein>
    <submittedName>
        <fullName evidence="2">Uncharacterized protein</fullName>
    </submittedName>
</protein>
<keyword evidence="1" id="KW-0175">Coiled coil</keyword>
<reference evidence="2 3" key="1">
    <citation type="submission" date="2018-01" db="EMBL/GenBank/DDBJ databases">
        <title>Draft genome sequence of Sphaerisporangium sp. 7K107.</title>
        <authorList>
            <person name="Sahin N."/>
            <person name="Saygin H."/>
            <person name="Ay H."/>
        </authorList>
    </citation>
    <scope>NUCLEOTIDE SEQUENCE [LARGE SCALE GENOMIC DNA]</scope>
    <source>
        <strain evidence="2 3">7K107</strain>
    </source>
</reference>
<dbReference type="AlphaFoldDB" id="A0A2W2GJY8"/>
<keyword evidence="3" id="KW-1185">Reference proteome</keyword>
<evidence type="ECO:0000313" key="2">
    <source>
        <dbReference type="EMBL" id="PZG49846.1"/>
    </source>
</evidence>
<feature type="coiled-coil region" evidence="1">
    <location>
        <begin position="15"/>
        <end position="60"/>
    </location>
</feature>
<name>A0A2W2GJY8_9ACTN</name>
<evidence type="ECO:0000256" key="1">
    <source>
        <dbReference type="SAM" id="Coils"/>
    </source>
</evidence>
<gene>
    <name evidence="2" type="ORF">C1I98_11055</name>
</gene>
<dbReference type="Proteomes" id="UP000248544">
    <property type="component" value="Unassembled WGS sequence"/>
</dbReference>
<sequence>MRGKKAAGAAIRKDRAELEQRAVRAEHAERRLTGELAALRERSGREIHALRTALAEAKRQRDDAASPLLLGAEERVRTLSADLLAARAAHERTKTAYQKLVNGLMLSAHQEGLTIAEARHRIANLSGEEFQLADTGGTEEAPADPQRAAFERAVASKERDATNLIMAAGGRLAVKSDILVERAGGDR</sequence>
<dbReference type="RefSeq" id="WP_111167078.1">
    <property type="nucleotide sequence ID" value="NZ_POUA01000064.1"/>
</dbReference>
<proteinExistence type="predicted"/>
<accession>A0A2W2GJY8</accession>
<organism evidence="2 3">
    <name type="scientific">Spongiactinospora gelatinilytica</name>
    <dbReference type="NCBI Taxonomy" id="2666298"/>
    <lineage>
        <taxon>Bacteria</taxon>
        <taxon>Bacillati</taxon>
        <taxon>Actinomycetota</taxon>
        <taxon>Actinomycetes</taxon>
        <taxon>Streptosporangiales</taxon>
        <taxon>Streptosporangiaceae</taxon>
        <taxon>Spongiactinospora</taxon>
    </lineage>
</organism>